<accession>A0ACB7S643</accession>
<proteinExistence type="predicted"/>
<comment type="caution">
    <text evidence="1">The sequence shown here is derived from an EMBL/GenBank/DDBJ whole genome shotgun (WGS) entry which is preliminary data.</text>
</comment>
<reference evidence="1" key="1">
    <citation type="submission" date="2020-05" db="EMBL/GenBank/DDBJ databases">
        <title>Large-scale comparative analyses of tick genomes elucidate their genetic diversity and vector capacities.</title>
        <authorList>
            <person name="Jia N."/>
            <person name="Wang J."/>
            <person name="Shi W."/>
            <person name="Du L."/>
            <person name="Sun Y."/>
            <person name="Zhan W."/>
            <person name="Jiang J."/>
            <person name="Wang Q."/>
            <person name="Zhang B."/>
            <person name="Ji P."/>
            <person name="Sakyi L.B."/>
            <person name="Cui X."/>
            <person name="Yuan T."/>
            <person name="Jiang B."/>
            <person name="Yang W."/>
            <person name="Lam T.T.-Y."/>
            <person name="Chang Q."/>
            <person name="Ding S."/>
            <person name="Wang X."/>
            <person name="Zhu J."/>
            <person name="Ruan X."/>
            <person name="Zhao L."/>
            <person name="Wei J."/>
            <person name="Que T."/>
            <person name="Du C."/>
            <person name="Cheng J."/>
            <person name="Dai P."/>
            <person name="Han X."/>
            <person name="Huang E."/>
            <person name="Gao Y."/>
            <person name="Liu J."/>
            <person name="Shao H."/>
            <person name="Ye R."/>
            <person name="Li L."/>
            <person name="Wei W."/>
            <person name="Wang X."/>
            <person name="Wang C."/>
            <person name="Yang T."/>
            <person name="Huo Q."/>
            <person name="Li W."/>
            <person name="Guo W."/>
            <person name="Chen H."/>
            <person name="Zhou L."/>
            <person name="Ni X."/>
            <person name="Tian J."/>
            <person name="Zhou Y."/>
            <person name="Sheng Y."/>
            <person name="Liu T."/>
            <person name="Pan Y."/>
            <person name="Xia L."/>
            <person name="Li J."/>
            <person name="Zhao F."/>
            <person name="Cao W."/>
        </authorList>
    </citation>
    <scope>NUCLEOTIDE SEQUENCE</scope>
    <source>
        <strain evidence="1">Hyas-2018</strain>
    </source>
</reference>
<dbReference type="Proteomes" id="UP000821845">
    <property type="component" value="Chromosome 5"/>
</dbReference>
<protein>
    <submittedName>
        <fullName evidence="1">Uncharacterized protein</fullName>
    </submittedName>
</protein>
<evidence type="ECO:0000313" key="1">
    <source>
        <dbReference type="EMBL" id="KAH6929547.1"/>
    </source>
</evidence>
<dbReference type="EMBL" id="CM023485">
    <property type="protein sequence ID" value="KAH6929547.1"/>
    <property type="molecule type" value="Genomic_DNA"/>
</dbReference>
<organism evidence="1 2">
    <name type="scientific">Hyalomma asiaticum</name>
    <name type="common">Tick</name>
    <dbReference type="NCBI Taxonomy" id="266040"/>
    <lineage>
        <taxon>Eukaryota</taxon>
        <taxon>Metazoa</taxon>
        <taxon>Ecdysozoa</taxon>
        <taxon>Arthropoda</taxon>
        <taxon>Chelicerata</taxon>
        <taxon>Arachnida</taxon>
        <taxon>Acari</taxon>
        <taxon>Parasitiformes</taxon>
        <taxon>Ixodida</taxon>
        <taxon>Ixodoidea</taxon>
        <taxon>Ixodidae</taxon>
        <taxon>Hyalomminae</taxon>
        <taxon>Hyalomma</taxon>
    </lineage>
</organism>
<sequence length="310" mass="35023">MTIFPSKLPPNGVKCLPLFLRGTVVKGFGRGSKQLGIPTANFSQELVSKIPADLDCGVYYGWASVNNGPVNKMVMSVGWNPYYRNEKKSMSMPPSILLNMINVLGVPFPSNIAKLKEHLTRTWPVELVSDDDGLARNDVYTDAAREKQLRDRLKSDVARLLSRDRLVILDAPNYIKGYRYELYCLVRGARTNHCVVQVLATQDQCRQWNGERPQLQQYTPEVMTALAERLESPDANNRWDRPLVQLSWDTDDTEAAKEVENALSDHQPLPPHRSTQNAPLVADLHERDQLTRNLVQTMLQSSDPISFCCS</sequence>
<gene>
    <name evidence="1" type="ORF">HPB50_002629</name>
</gene>
<keyword evidence="2" id="KW-1185">Reference proteome</keyword>
<evidence type="ECO:0000313" key="2">
    <source>
        <dbReference type="Proteomes" id="UP000821845"/>
    </source>
</evidence>
<name>A0ACB7S643_HYAAI</name>